<feature type="domain" description="MmgE/PrpD C-terminal" evidence="3">
    <location>
        <begin position="251"/>
        <end position="408"/>
    </location>
</feature>
<dbReference type="InterPro" id="IPR036148">
    <property type="entry name" value="MmgE/PrpD_sf"/>
</dbReference>
<sequence>MSLVGELAARAHSVGSRPVPPAVRAAARAHLTDAVGALIAGHTTLAGSVAGLARTLSAEYGAARRTAFLGGVYAHGWEAGDIHRGSVLCPGCVVLPATLAVLPAEASSDAYERAFLAGYEVALAAAAAIGGEALIRRGWWPTALLAPLGGAAAASVLLDRPLAVTASAIALAAQHAGGSIAGATDRADGKYLLAGFAAERAVTAFLAADSGWTGPLDILDDPRSPLRRSEAAVPEPFLLPETSLKPHAGAKHLQGAIDAVLSLRPAGGWPPSSVRRLRCLLPAQLAGIVDRPPPFGSALSALGSAQFVLATSALRGHCTPWDFEDGALHDEAVLELARVVEVGSADDLTAAYPAKWGARVEITTVSGKASADRLDARGDPGNPLPDNEIVGKFGTLAGRELGAARARMVAESLLGPDPSTVSVLREHVLPLLGRTFVRSPENAAAGARTGGSS</sequence>
<feature type="domain" description="MmgE/PrpD N-terminal" evidence="2">
    <location>
        <begin position="6"/>
        <end position="222"/>
    </location>
</feature>
<dbReference type="SUPFAM" id="SSF103378">
    <property type="entry name" value="2-methylcitrate dehydratase PrpD"/>
    <property type="match status" value="1"/>
</dbReference>
<evidence type="ECO:0000256" key="1">
    <source>
        <dbReference type="ARBA" id="ARBA00006174"/>
    </source>
</evidence>
<dbReference type="KEGG" id="acab:QRX50_42110"/>
<name>A0A9Y2IEQ2_9PSEU</name>
<dbReference type="AlphaFoldDB" id="A0A9Y2IEQ2"/>
<dbReference type="PANTHER" id="PTHR16943">
    <property type="entry name" value="2-METHYLCITRATE DEHYDRATASE-RELATED"/>
    <property type="match status" value="1"/>
</dbReference>
<dbReference type="Gene3D" id="1.10.4100.10">
    <property type="entry name" value="2-methylcitrate dehydratase PrpD"/>
    <property type="match status" value="1"/>
</dbReference>
<evidence type="ECO:0000313" key="4">
    <source>
        <dbReference type="EMBL" id="WIX77926.1"/>
    </source>
</evidence>
<dbReference type="Proteomes" id="UP001236014">
    <property type="component" value="Chromosome"/>
</dbReference>
<dbReference type="Pfam" id="PF19305">
    <property type="entry name" value="MmgE_PrpD_C"/>
    <property type="match status" value="1"/>
</dbReference>
<dbReference type="InterPro" id="IPR005656">
    <property type="entry name" value="MmgE_PrpD"/>
</dbReference>
<dbReference type="PANTHER" id="PTHR16943:SF8">
    <property type="entry name" value="2-METHYLCITRATE DEHYDRATASE"/>
    <property type="match status" value="1"/>
</dbReference>
<accession>A0A9Y2IEQ2</accession>
<dbReference type="InterPro" id="IPR045337">
    <property type="entry name" value="MmgE_PrpD_C"/>
</dbReference>
<dbReference type="InterPro" id="IPR045336">
    <property type="entry name" value="MmgE_PrpD_N"/>
</dbReference>
<dbReference type="EMBL" id="CP127294">
    <property type="protein sequence ID" value="WIX77926.1"/>
    <property type="molecule type" value="Genomic_DNA"/>
</dbReference>
<evidence type="ECO:0000259" key="2">
    <source>
        <dbReference type="Pfam" id="PF03972"/>
    </source>
</evidence>
<dbReference type="Gene3D" id="3.30.1330.120">
    <property type="entry name" value="2-methylcitrate dehydratase PrpD"/>
    <property type="match status" value="1"/>
</dbReference>
<evidence type="ECO:0000259" key="3">
    <source>
        <dbReference type="Pfam" id="PF19305"/>
    </source>
</evidence>
<comment type="similarity">
    <text evidence="1">Belongs to the PrpD family.</text>
</comment>
<reference evidence="4 5" key="1">
    <citation type="submission" date="2023-06" db="EMBL/GenBank/DDBJ databases">
        <authorList>
            <person name="Oyuntsetseg B."/>
            <person name="Kim S.B."/>
        </authorList>
    </citation>
    <scope>NUCLEOTIDE SEQUENCE [LARGE SCALE GENOMIC DNA]</scope>
    <source>
        <strain evidence="4 5">2-15</strain>
    </source>
</reference>
<dbReference type="Pfam" id="PF03972">
    <property type="entry name" value="MmgE_PrpD_N"/>
    <property type="match status" value="1"/>
</dbReference>
<protein>
    <submittedName>
        <fullName evidence="4">MmgE/PrpD family protein</fullName>
    </submittedName>
</protein>
<keyword evidence="5" id="KW-1185">Reference proteome</keyword>
<dbReference type="GO" id="GO:0016829">
    <property type="term" value="F:lyase activity"/>
    <property type="evidence" value="ECO:0007669"/>
    <property type="project" value="InterPro"/>
</dbReference>
<organism evidence="4 5">
    <name type="scientific">Amycolatopsis carbonis</name>
    <dbReference type="NCBI Taxonomy" id="715471"/>
    <lineage>
        <taxon>Bacteria</taxon>
        <taxon>Bacillati</taxon>
        <taxon>Actinomycetota</taxon>
        <taxon>Actinomycetes</taxon>
        <taxon>Pseudonocardiales</taxon>
        <taxon>Pseudonocardiaceae</taxon>
        <taxon>Amycolatopsis</taxon>
    </lineage>
</organism>
<gene>
    <name evidence="4" type="ORF">QRX50_42110</name>
</gene>
<dbReference type="InterPro" id="IPR042188">
    <property type="entry name" value="MmgE/PrpD_sf_2"/>
</dbReference>
<dbReference type="InterPro" id="IPR042183">
    <property type="entry name" value="MmgE/PrpD_sf_1"/>
</dbReference>
<evidence type="ECO:0000313" key="5">
    <source>
        <dbReference type="Proteomes" id="UP001236014"/>
    </source>
</evidence>
<dbReference type="RefSeq" id="WP_285968661.1">
    <property type="nucleotide sequence ID" value="NZ_CP127294.1"/>
</dbReference>
<proteinExistence type="inferred from homology"/>